<dbReference type="Proteomes" id="UP001060919">
    <property type="component" value="Chromosome"/>
</dbReference>
<keyword evidence="1" id="KW-1133">Transmembrane helix</keyword>
<organism evidence="2 3">
    <name type="scientific">Aureispira anguillae</name>
    <dbReference type="NCBI Taxonomy" id="2864201"/>
    <lineage>
        <taxon>Bacteria</taxon>
        <taxon>Pseudomonadati</taxon>
        <taxon>Bacteroidota</taxon>
        <taxon>Saprospiria</taxon>
        <taxon>Saprospirales</taxon>
        <taxon>Saprospiraceae</taxon>
        <taxon>Aureispira</taxon>
    </lineage>
</organism>
<proteinExistence type="predicted"/>
<keyword evidence="1" id="KW-0472">Membrane</keyword>
<reference evidence="2" key="1">
    <citation type="submission" date="2022-09" db="EMBL/GenBank/DDBJ databases">
        <title>Aureispira anguillicida sp. nov., isolated from Leptocephalus of Japanese eel Anguilla japonica.</title>
        <authorList>
            <person name="Yuasa K."/>
            <person name="Mekata T."/>
            <person name="Ikunari K."/>
        </authorList>
    </citation>
    <scope>NUCLEOTIDE SEQUENCE</scope>
    <source>
        <strain evidence="2">EL160426</strain>
    </source>
</reference>
<evidence type="ECO:0000256" key="1">
    <source>
        <dbReference type="SAM" id="Phobius"/>
    </source>
</evidence>
<dbReference type="AlphaFoldDB" id="A0A915YCY3"/>
<accession>A0A915YCY3</accession>
<protein>
    <submittedName>
        <fullName evidence="2">Uncharacterized protein</fullName>
    </submittedName>
</protein>
<feature type="transmembrane region" description="Helical" evidence="1">
    <location>
        <begin position="167"/>
        <end position="187"/>
    </location>
</feature>
<evidence type="ECO:0000313" key="3">
    <source>
        <dbReference type="Proteomes" id="UP001060919"/>
    </source>
</evidence>
<keyword evidence="3" id="KW-1185">Reference proteome</keyword>
<gene>
    <name evidence="2" type="ORF">AsAng_0014770</name>
</gene>
<dbReference type="KEGG" id="aup:AsAng_0014770"/>
<dbReference type="RefSeq" id="WP_264792037.1">
    <property type="nucleotide sequence ID" value="NZ_AP026867.1"/>
</dbReference>
<keyword evidence="1" id="KW-0812">Transmembrane</keyword>
<sequence length="189" mass="22173">MDNELVDKLEGATLEPYLLLSETADPEWFRQLMKDEGVEVVLEWRYYYAYKDAIRIIDFVETSGIYDAWVVLLPKAAQTTADKIREKYPKILGDFAEAEERFLRGLPPNLLVQALASERMKDLSLVLAKQILKEQQIEFSEEEIRNFKQKLRTQNAKQNSKIGLTKVFIWVFLVVVILVYLWLVGFFRF</sequence>
<name>A0A915YCY3_9BACT</name>
<evidence type="ECO:0000313" key="2">
    <source>
        <dbReference type="EMBL" id="BDS10768.1"/>
    </source>
</evidence>
<dbReference type="EMBL" id="AP026867">
    <property type="protein sequence ID" value="BDS10768.1"/>
    <property type="molecule type" value="Genomic_DNA"/>
</dbReference>